<evidence type="ECO:0000256" key="1">
    <source>
        <dbReference type="ARBA" id="ARBA00009075"/>
    </source>
</evidence>
<dbReference type="OrthoDB" id="6759120at2"/>
<dbReference type="Proteomes" id="UP000031535">
    <property type="component" value="Unassembled WGS sequence"/>
</dbReference>
<dbReference type="GO" id="GO:0016020">
    <property type="term" value="C:membrane"/>
    <property type="evidence" value="ECO:0007669"/>
    <property type="project" value="InterPro"/>
</dbReference>
<reference evidence="5 6" key="1">
    <citation type="submission" date="2015-01" db="EMBL/GenBank/DDBJ databases">
        <title>Complete genome of Pseudomonas batumici UCM B-321 producer of the batumin antibiotic with strong antistaphilococcal and potential anticancer activity.</title>
        <authorList>
            <person name="Klochko V.V."/>
            <person name="Zelena L.B."/>
            <person name="Elena K.A."/>
            <person name="Reva O.N."/>
        </authorList>
    </citation>
    <scope>NUCLEOTIDE SEQUENCE [LARGE SCALE GENOMIC DNA]</scope>
    <source>
        <strain evidence="5 6">UCM B-321</strain>
    </source>
</reference>
<evidence type="ECO:0000313" key="5">
    <source>
        <dbReference type="EMBL" id="KIH83240.1"/>
    </source>
</evidence>
<dbReference type="Gene3D" id="2.40.160.10">
    <property type="entry name" value="Porin"/>
    <property type="match status" value="1"/>
</dbReference>
<feature type="chain" id="PRO_5002166814" evidence="4">
    <location>
        <begin position="26"/>
        <end position="448"/>
    </location>
</feature>
<evidence type="ECO:0000256" key="4">
    <source>
        <dbReference type="SAM" id="SignalP"/>
    </source>
</evidence>
<dbReference type="AlphaFoldDB" id="A0A0C2I8J0"/>
<organism evidence="5 6">
    <name type="scientific">Pseudomonas batumici</name>
    <dbReference type="NCBI Taxonomy" id="226910"/>
    <lineage>
        <taxon>Bacteria</taxon>
        <taxon>Pseudomonadati</taxon>
        <taxon>Pseudomonadota</taxon>
        <taxon>Gammaproteobacteria</taxon>
        <taxon>Pseudomonadales</taxon>
        <taxon>Pseudomonadaceae</taxon>
        <taxon>Pseudomonas</taxon>
    </lineage>
</organism>
<dbReference type="PANTHER" id="PTHR34596">
    <property type="entry name" value="CHITOPORIN"/>
    <property type="match status" value="1"/>
</dbReference>
<evidence type="ECO:0000313" key="6">
    <source>
        <dbReference type="Proteomes" id="UP000031535"/>
    </source>
</evidence>
<dbReference type="EMBL" id="JXDG01000039">
    <property type="protein sequence ID" value="KIH83240.1"/>
    <property type="molecule type" value="Genomic_DNA"/>
</dbReference>
<protein>
    <submittedName>
        <fullName evidence="5">Putative porin</fullName>
    </submittedName>
</protein>
<proteinExistence type="inferred from homology"/>
<sequence length="448" mass="48490">MKKMPWIIMMGAGTVSPLMSGWVQAAGFIEDSHADLTLRNFYISNDTRNSTTPNIKEWAQGFMLNYQSGFTQGTLGFGVDALGLLGMKLDSGGNATKAGRDRTPGVLEPLSNGSPVDEYASLGLAAKMKLSKTEFRYGTLQPKLPVIYANDGRLLPQTFEGGQVTSKEIDNLTLVGGRLEHAKARASTDNQALSIGGAGNVPGTSNLRRSNAFYYAGGDYQVSKNLLAQYYYGELDNFYQQHFFGLTHTLPLPVGSFKSDLRYFVSDSDGKNGSTAGRAEGYTSTGYYGNGVTHGKVDNDLFSSLFTYSLSGHAFSLGYQKSSGDSAMPFINQGDGASVYLNTDRLVSNFTRAGERTWIGQYAYDFAALGVPGLTSTVSYYKGDQIASATGGLREWERDLIIAYVLPDGPLKGLGVTWRNATYRSQAAIGTADADHNRLMISYSLPLF</sequence>
<keyword evidence="2" id="KW-0813">Transport</keyword>
<evidence type="ECO:0000256" key="2">
    <source>
        <dbReference type="ARBA" id="ARBA00022448"/>
    </source>
</evidence>
<dbReference type="GO" id="GO:0015288">
    <property type="term" value="F:porin activity"/>
    <property type="evidence" value="ECO:0007669"/>
    <property type="project" value="TreeGrafter"/>
</dbReference>
<evidence type="ECO:0000256" key="3">
    <source>
        <dbReference type="ARBA" id="ARBA00022729"/>
    </source>
</evidence>
<comment type="caution">
    <text evidence="5">The sequence shown here is derived from an EMBL/GenBank/DDBJ whole genome shotgun (WGS) entry which is preliminary data.</text>
</comment>
<dbReference type="InterPro" id="IPR023614">
    <property type="entry name" value="Porin_dom_sf"/>
</dbReference>
<dbReference type="STRING" id="226910.UCMB321_2986"/>
<name>A0A0C2I8J0_9PSED</name>
<accession>A0A0C2I8J0</accession>
<dbReference type="Pfam" id="PF03573">
    <property type="entry name" value="OprD"/>
    <property type="match status" value="1"/>
</dbReference>
<comment type="similarity">
    <text evidence="1">Belongs to the outer membrane porin (Opr) (TC 1.B.25) family.</text>
</comment>
<gene>
    <name evidence="5" type="ORF">UCMB321_2986</name>
</gene>
<dbReference type="PATRIC" id="fig|226910.6.peg.2975"/>
<dbReference type="PANTHER" id="PTHR34596:SF2">
    <property type="entry name" value="CHITOPORIN"/>
    <property type="match status" value="1"/>
</dbReference>
<dbReference type="InterPro" id="IPR005318">
    <property type="entry name" value="OM_porin_bac"/>
</dbReference>
<feature type="signal peptide" evidence="4">
    <location>
        <begin position="1"/>
        <end position="25"/>
    </location>
</feature>
<keyword evidence="6" id="KW-1185">Reference proteome</keyword>
<keyword evidence="3 4" id="KW-0732">Signal</keyword>
<dbReference type="RefSeq" id="WP_040068114.1">
    <property type="nucleotide sequence ID" value="NZ_JXDG01000039.1"/>
</dbReference>